<proteinExistence type="inferred from homology"/>
<evidence type="ECO:0000256" key="1">
    <source>
        <dbReference type="ARBA" id="ARBA00004236"/>
    </source>
</evidence>
<reference evidence="8 9" key="1">
    <citation type="submission" date="2019-02" db="EMBL/GenBank/DDBJ databases">
        <title>Draft genome sequence of Amycolatopsis sp. 8-3EHSu isolated from roots of Suaeda maritima.</title>
        <authorList>
            <person name="Duangmal K."/>
            <person name="Chantavorakit T."/>
        </authorList>
    </citation>
    <scope>NUCLEOTIDE SEQUENCE [LARGE SCALE GENOMIC DNA]</scope>
    <source>
        <strain evidence="8 9">8-3EHSu</strain>
    </source>
</reference>
<keyword evidence="9" id="KW-1185">Reference proteome</keyword>
<comment type="caution">
    <text evidence="8">The sequence shown here is derived from an EMBL/GenBank/DDBJ whole genome shotgun (WGS) entry which is preliminary data.</text>
</comment>
<feature type="transmembrane region" description="Helical" evidence="7">
    <location>
        <begin position="21"/>
        <end position="43"/>
    </location>
</feature>
<dbReference type="InterPro" id="IPR038468">
    <property type="entry name" value="MmpS_C"/>
</dbReference>
<gene>
    <name evidence="8" type="ORF">EWH70_14845</name>
</gene>
<dbReference type="Gene3D" id="2.60.40.2880">
    <property type="entry name" value="MmpS1-5, C-terminal soluble domain"/>
    <property type="match status" value="1"/>
</dbReference>
<evidence type="ECO:0000313" key="8">
    <source>
        <dbReference type="EMBL" id="RZQ62971.1"/>
    </source>
</evidence>
<protein>
    <submittedName>
        <fullName evidence="8">Uncharacterized protein</fullName>
    </submittedName>
</protein>
<comment type="subcellular location">
    <subcellularLocation>
        <location evidence="1">Cell membrane</location>
    </subcellularLocation>
</comment>
<dbReference type="InterPro" id="IPR008693">
    <property type="entry name" value="MmpS"/>
</dbReference>
<dbReference type="AlphaFoldDB" id="A0A4Q7J5U9"/>
<dbReference type="Proteomes" id="UP000292003">
    <property type="component" value="Unassembled WGS sequence"/>
</dbReference>
<evidence type="ECO:0000256" key="2">
    <source>
        <dbReference type="ARBA" id="ARBA00007531"/>
    </source>
</evidence>
<dbReference type="Pfam" id="PF05423">
    <property type="entry name" value="Mycobact_memb"/>
    <property type="match status" value="1"/>
</dbReference>
<sequence>MSAPAAVETPRSTPRPDVRAARLRVGFVVVLGAVAVTAGTVVLQVTVGEHAPGADGPPPPAPPPPAAVPVAAAPVAQRVTYELTGGPAADLTYVGHAGDVRQEQAVKAPWSRTLDRAAGEGGGYYSLSARGRTAGLTCRILLDGVQVTERTAAPGELVTCSASSAVG</sequence>
<keyword evidence="3" id="KW-1003">Cell membrane</keyword>
<evidence type="ECO:0000256" key="4">
    <source>
        <dbReference type="ARBA" id="ARBA00022692"/>
    </source>
</evidence>
<organism evidence="8 9">
    <name type="scientific">Amycolatopsis suaedae</name>
    <dbReference type="NCBI Taxonomy" id="2510978"/>
    <lineage>
        <taxon>Bacteria</taxon>
        <taxon>Bacillati</taxon>
        <taxon>Actinomycetota</taxon>
        <taxon>Actinomycetes</taxon>
        <taxon>Pseudonocardiales</taxon>
        <taxon>Pseudonocardiaceae</taxon>
        <taxon>Amycolatopsis</taxon>
    </lineage>
</organism>
<dbReference type="OrthoDB" id="3694999at2"/>
<evidence type="ECO:0000313" key="9">
    <source>
        <dbReference type="Proteomes" id="UP000292003"/>
    </source>
</evidence>
<keyword evidence="5 7" id="KW-1133">Transmembrane helix</keyword>
<comment type="similarity">
    <text evidence="2">Belongs to the MmpS family.</text>
</comment>
<evidence type="ECO:0000256" key="3">
    <source>
        <dbReference type="ARBA" id="ARBA00022475"/>
    </source>
</evidence>
<name>A0A4Q7J5U9_9PSEU</name>
<keyword evidence="6 7" id="KW-0472">Membrane</keyword>
<dbReference type="EMBL" id="SFCC01000007">
    <property type="protein sequence ID" value="RZQ62971.1"/>
    <property type="molecule type" value="Genomic_DNA"/>
</dbReference>
<dbReference type="RefSeq" id="WP_130475975.1">
    <property type="nucleotide sequence ID" value="NZ_SFCC01000007.1"/>
</dbReference>
<accession>A0A4Q7J5U9</accession>
<dbReference type="GO" id="GO:0005886">
    <property type="term" value="C:plasma membrane"/>
    <property type="evidence" value="ECO:0007669"/>
    <property type="project" value="UniProtKB-SubCell"/>
</dbReference>
<keyword evidence="4 7" id="KW-0812">Transmembrane</keyword>
<evidence type="ECO:0000256" key="5">
    <source>
        <dbReference type="ARBA" id="ARBA00022989"/>
    </source>
</evidence>
<evidence type="ECO:0000256" key="7">
    <source>
        <dbReference type="SAM" id="Phobius"/>
    </source>
</evidence>
<evidence type="ECO:0000256" key="6">
    <source>
        <dbReference type="ARBA" id="ARBA00023136"/>
    </source>
</evidence>